<evidence type="ECO:0000256" key="3">
    <source>
        <dbReference type="ARBA" id="ARBA00022475"/>
    </source>
</evidence>
<organism evidence="9 10">
    <name type="scientific">Actinoallomurus acaciae</name>
    <dbReference type="NCBI Taxonomy" id="502577"/>
    <lineage>
        <taxon>Bacteria</taxon>
        <taxon>Bacillati</taxon>
        <taxon>Actinomycetota</taxon>
        <taxon>Actinomycetes</taxon>
        <taxon>Streptosporangiales</taxon>
        <taxon>Thermomonosporaceae</taxon>
        <taxon>Actinoallomurus</taxon>
    </lineage>
</organism>
<protein>
    <submittedName>
        <fullName evidence="9">MFS transporter</fullName>
    </submittedName>
</protein>
<dbReference type="PROSITE" id="PS50850">
    <property type="entry name" value="MFS"/>
    <property type="match status" value="1"/>
</dbReference>
<feature type="transmembrane region" description="Helical" evidence="7">
    <location>
        <begin position="191"/>
        <end position="210"/>
    </location>
</feature>
<evidence type="ECO:0000259" key="8">
    <source>
        <dbReference type="PROSITE" id="PS50850"/>
    </source>
</evidence>
<dbReference type="Gene3D" id="1.20.1250.20">
    <property type="entry name" value="MFS general substrate transporter like domains"/>
    <property type="match status" value="2"/>
</dbReference>
<keyword evidence="3" id="KW-1003">Cell membrane</keyword>
<dbReference type="InterPro" id="IPR020846">
    <property type="entry name" value="MFS_dom"/>
</dbReference>
<feature type="transmembrane region" description="Helical" evidence="7">
    <location>
        <begin position="27"/>
        <end position="46"/>
    </location>
</feature>
<feature type="transmembrane region" description="Helical" evidence="7">
    <location>
        <begin position="275"/>
        <end position="295"/>
    </location>
</feature>
<feature type="transmembrane region" description="Helical" evidence="7">
    <location>
        <begin position="403"/>
        <end position="422"/>
    </location>
</feature>
<comment type="caution">
    <text evidence="9">The sequence shown here is derived from an EMBL/GenBank/DDBJ whole genome shotgun (WGS) entry which is preliminary data.</text>
</comment>
<feature type="transmembrane region" description="Helical" evidence="7">
    <location>
        <begin position="241"/>
        <end position="263"/>
    </location>
</feature>
<evidence type="ECO:0000256" key="5">
    <source>
        <dbReference type="ARBA" id="ARBA00022989"/>
    </source>
</evidence>
<feature type="transmembrane region" description="Helical" evidence="7">
    <location>
        <begin position="52"/>
        <end position="76"/>
    </location>
</feature>
<dbReference type="RefSeq" id="WP_378209725.1">
    <property type="nucleotide sequence ID" value="NZ_JBHLZP010000326.1"/>
</dbReference>
<evidence type="ECO:0000256" key="1">
    <source>
        <dbReference type="ARBA" id="ARBA00004651"/>
    </source>
</evidence>
<dbReference type="SUPFAM" id="SSF103473">
    <property type="entry name" value="MFS general substrate transporter"/>
    <property type="match status" value="1"/>
</dbReference>
<feature type="domain" description="Major facilitator superfamily (MFS) profile" evidence="8">
    <location>
        <begin position="15"/>
        <end position="423"/>
    </location>
</feature>
<evidence type="ECO:0000256" key="7">
    <source>
        <dbReference type="SAM" id="Phobius"/>
    </source>
</evidence>
<name>A0ABV5YPG2_9ACTN</name>
<evidence type="ECO:0000256" key="2">
    <source>
        <dbReference type="ARBA" id="ARBA00022448"/>
    </source>
</evidence>
<comment type="subcellular location">
    <subcellularLocation>
        <location evidence="1">Cell membrane</location>
        <topology evidence="1">Multi-pass membrane protein</topology>
    </subcellularLocation>
</comment>
<evidence type="ECO:0000256" key="6">
    <source>
        <dbReference type="ARBA" id="ARBA00023136"/>
    </source>
</evidence>
<gene>
    <name evidence="9" type="ORF">ACFFNX_32660</name>
</gene>
<feature type="transmembrane region" description="Helical" evidence="7">
    <location>
        <begin position="376"/>
        <end position="397"/>
    </location>
</feature>
<feature type="transmembrane region" description="Helical" evidence="7">
    <location>
        <begin position="112"/>
        <end position="131"/>
    </location>
</feature>
<evidence type="ECO:0000256" key="4">
    <source>
        <dbReference type="ARBA" id="ARBA00022692"/>
    </source>
</evidence>
<dbReference type="InterPro" id="IPR005828">
    <property type="entry name" value="MFS_sugar_transport-like"/>
</dbReference>
<sequence length="448" mass="46616">MHENIAPSRSLVRRAAAASLIGTTVEWYDYFIFGSASALVFGKLFFPDSTPLVGTLSSFAVFGVGFFARPLGGIVFGHIGDRVGRKTALVTTLLIMGIATFCVGLLPTAHTIGVGAPILLVVLRLVQGFGVGGEWGGASLVAVEFAPAGRRGRYGSAPQVGNALGVALSTGAFAAVSQLPDAQLYSWGWRIPFLASAILIVAGLLIRLRLTETPAFTAARERAELAAAPLKDALRHSRKPILLAAGMRVSENVFGYIILTFLLSYGTDRLHLSRGVLLSATTVAAIAGMAACYGFGALSDRVGRRPVFLFGAVFSAVFAFPMFALLDLRATPMVVIAVVLAYTFGVSAQYGVEPSFFAELFGTGVRYTGMSLSSQIAAVFAGGLAPFIATALTGAAGGRPWPVAAYVLVASLITVVAVLGSAETFRATLSRPEPAAPDTATTPTTSPS</sequence>
<proteinExistence type="predicted"/>
<keyword evidence="2" id="KW-0813">Transport</keyword>
<keyword evidence="6 7" id="KW-0472">Membrane</keyword>
<dbReference type="Proteomes" id="UP001589627">
    <property type="component" value="Unassembled WGS sequence"/>
</dbReference>
<dbReference type="CDD" id="cd17369">
    <property type="entry name" value="MFS_ShiA_like"/>
    <property type="match status" value="1"/>
</dbReference>
<feature type="transmembrane region" description="Helical" evidence="7">
    <location>
        <begin position="88"/>
        <end position="106"/>
    </location>
</feature>
<evidence type="ECO:0000313" key="10">
    <source>
        <dbReference type="Proteomes" id="UP001589627"/>
    </source>
</evidence>
<feature type="transmembrane region" description="Helical" evidence="7">
    <location>
        <begin position="332"/>
        <end position="352"/>
    </location>
</feature>
<dbReference type="InterPro" id="IPR036259">
    <property type="entry name" value="MFS_trans_sf"/>
</dbReference>
<keyword evidence="10" id="KW-1185">Reference proteome</keyword>
<keyword evidence="4 7" id="KW-0812">Transmembrane</keyword>
<dbReference type="PANTHER" id="PTHR43045:SF1">
    <property type="entry name" value="SHIKIMATE TRANSPORTER"/>
    <property type="match status" value="1"/>
</dbReference>
<dbReference type="EMBL" id="JBHLZP010000326">
    <property type="protein sequence ID" value="MFB9836935.1"/>
    <property type="molecule type" value="Genomic_DNA"/>
</dbReference>
<evidence type="ECO:0000313" key="9">
    <source>
        <dbReference type="EMBL" id="MFB9836935.1"/>
    </source>
</evidence>
<feature type="transmembrane region" description="Helical" evidence="7">
    <location>
        <begin position="160"/>
        <end position="179"/>
    </location>
</feature>
<reference evidence="9 10" key="1">
    <citation type="submission" date="2024-09" db="EMBL/GenBank/DDBJ databases">
        <authorList>
            <person name="Sun Q."/>
            <person name="Mori K."/>
        </authorList>
    </citation>
    <scope>NUCLEOTIDE SEQUENCE [LARGE SCALE GENOMIC DNA]</scope>
    <source>
        <strain evidence="9 10">TBRC 0563</strain>
    </source>
</reference>
<accession>A0ABV5YPG2</accession>
<keyword evidence="5 7" id="KW-1133">Transmembrane helix</keyword>
<dbReference type="PANTHER" id="PTHR43045">
    <property type="entry name" value="SHIKIMATE TRANSPORTER"/>
    <property type="match status" value="1"/>
</dbReference>
<dbReference type="Pfam" id="PF00083">
    <property type="entry name" value="Sugar_tr"/>
    <property type="match status" value="2"/>
</dbReference>
<feature type="transmembrane region" description="Helical" evidence="7">
    <location>
        <begin position="307"/>
        <end position="326"/>
    </location>
</feature>